<evidence type="ECO:0000313" key="2">
    <source>
        <dbReference type="EMBL" id="BBP92008.1"/>
    </source>
</evidence>
<protein>
    <submittedName>
        <fullName evidence="2">Uncharacterized protein</fullName>
    </submittedName>
</protein>
<evidence type="ECO:0000256" key="1">
    <source>
        <dbReference type="SAM" id="SignalP"/>
    </source>
</evidence>
<name>A0A5S9MG32_BACIA</name>
<dbReference type="Proteomes" id="UP000464658">
    <property type="component" value="Chromosome"/>
</dbReference>
<sequence length="79" mass="8762">MILKKLICLAAVMLFFFSFASYAYAGSIGDEPGTPGKWFKGEEPVQKDESKPPLFFLFTALTAPPPHGSTETTWQSKLF</sequence>
<evidence type="ECO:0000313" key="3">
    <source>
        <dbReference type="Proteomes" id="UP000464658"/>
    </source>
</evidence>
<feature type="chain" id="PRO_5039687503" evidence="1">
    <location>
        <begin position="24"/>
        <end position="79"/>
    </location>
</feature>
<dbReference type="EMBL" id="AP021906">
    <property type="protein sequence ID" value="BBP92008.1"/>
    <property type="molecule type" value="Genomic_DNA"/>
</dbReference>
<accession>A0A5S9MG32</accession>
<dbReference type="AlphaFoldDB" id="A0A5S9MG32"/>
<feature type="signal peptide" evidence="1">
    <location>
        <begin position="1"/>
        <end position="23"/>
    </location>
</feature>
<organism evidence="2 3">
    <name type="scientific">Bacillus safensis</name>
    <dbReference type="NCBI Taxonomy" id="561879"/>
    <lineage>
        <taxon>Bacteria</taxon>
        <taxon>Bacillati</taxon>
        <taxon>Bacillota</taxon>
        <taxon>Bacilli</taxon>
        <taxon>Bacillales</taxon>
        <taxon>Bacillaceae</taxon>
        <taxon>Bacillus</taxon>
    </lineage>
</organism>
<reference evidence="2 3" key="1">
    <citation type="submission" date="2019-12" db="EMBL/GenBank/DDBJ databases">
        <title>Full genome sequence of a Bacillus safensis strain isolated from commercially available natto in Indonesia.</title>
        <authorList>
            <person name="Yoshida M."/>
            <person name="Uomi M."/>
            <person name="Waturangi D."/>
            <person name="Ekaputri J.J."/>
            <person name="Setiamarga D.H.E."/>
        </authorList>
    </citation>
    <scope>NUCLEOTIDE SEQUENCE [LARGE SCALE GENOMIC DNA]</scope>
    <source>
        <strain evidence="2 3">IDN1</strain>
    </source>
</reference>
<proteinExistence type="predicted"/>
<gene>
    <name evidence="2" type="ORF">BsIDN1_56260</name>
</gene>
<keyword evidence="1" id="KW-0732">Signal</keyword>